<dbReference type="AlphaFoldDB" id="S8C265"/>
<dbReference type="PANTHER" id="PTHR34949">
    <property type="entry name" value="OS05G0443700 PROTEIN"/>
    <property type="match status" value="1"/>
</dbReference>
<feature type="transmembrane region" description="Helical" evidence="1">
    <location>
        <begin position="63"/>
        <end position="81"/>
    </location>
</feature>
<dbReference type="PANTHER" id="PTHR34949:SF6">
    <property type="entry name" value="EXPRESSED PROTEIN"/>
    <property type="match status" value="1"/>
</dbReference>
<evidence type="ECO:0000313" key="2">
    <source>
        <dbReference type="EMBL" id="EPS60794.1"/>
    </source>
</evidence>
<name>S8C265_9LAMI</name>
<gene>
    <name evidence="2" type="ORF">M569_14006</name>
</gene>
<proteinExistence type="predicted"/>
<reference evidence="2 3" key="1">
    <citation type="journal article" date="2013" name="BMC Genomics">
        <title>The miniature genome of a carnivorous plant Genlisea aurea contains a low number of genes and short non-coding sequences.</title>
        <authorList>
            <person name="Leushkin E.V."/>
            <person name="Sutormin R.A."/>
            <person name="Nabieva E.R."/>
            <person name="Penin A.A."/>
            <person name="Kondrashov A.S."/>
            <person name="Logacheva M.D."/>
        </authorList>
    </citation>
    <scope>NUCLEOTIDE SEQUENCE [LARGE SCALE GENOMIC DNA]</scope>
</reference>
<dbReference type="EMBL" id="AUSU01007295">
    <property type="protein sequence ID" value="EPS60794.1"/>
    <property type="molecule type" value="Genomic_DNA"/>
</dbReference>
<keyword evidence="1" id="KW-1133">Transmembrane helix</keyword>
<protein>
    <submittedName>
        <fullName evidence="2">T-snare</fullName>
    </submittedName>
</protein>
<keyword evidence="1" id="KW-0472">Membrane</keyword>
<organism evidence="2 3">
    <name type="scientific">Genlisea aurea</name>
    <dbReference type="NCBI Taxonomy" id="192259"/>
    <lineage>
        <taxon>Eukaryota</taxon>
        <taxon>Viridiplantae</taxon>
        <taxon>Streptophyta</taxon>
        <taxon>Embryophyta</taxon>
        <taxon>Tracheophyta</taxon>
        <taxon>Spermatophyta</taxon>
        <taxon>Magnoliopsida</taxon>
        <taxon>eudicotyledons</taxon>
        <taxon>Gunneridae</taxon>
        <taxon>Pentapetalae</taxon>
        <taxon>asterids</taxon>
        <taxon>lamiids</taxon>
        <taxon>Lamiales</taxon>
        <taxon>Lentibulariaceae</taxon>
        <taxon>Genlisea</taxon>
    </lineage>
</organism>
<dbReference type="Proteomes" id="UP000015453">
    <property type="component" value="Unassembled WGS sequence"/>
</dbReference>
<keyword evidence="3" id="KW-1185">Reference proteome</keyword>
<feature type="non-terminal residue" evidence="2">
    <location>
        <position position="1"/>
    </location>
</feature>
<accession>S8C265</accession>
<evidence type="ECO:0000256" key="1">
    <source>
        <dbReference type="SAM" id="Phobius"/>
    </source>
</evidence>
<evidence type="ECO:0000313" key="3">
    <source>
        <dbReference type="Proteomes" id="UP000015453"/>
    </source>
</evidence>
<sequence length="84" mass="9943">QHADTALPRSQNLSRGMKVCYEKSKSCLDGCDNYYDKHLYSWYGSIQRQLQRSQYQLQYNRPVQIVFSLLLLLCLLVFMAFRSI</sequence>
<keyword evidence="1" id="KW-0812">Transmembrane</keyword>
<comment type="caution">
    <text evidence="2">The sequence shown here is derived from an EMBL/GenBank/DDBJ whole genome shotgun (WGS) entry which is preliminary data.</text>
</comment>
<dbReference type="OrthoDB" id="1889309at2759"/>